<dbReference type="RefSeq" id="WP_203631212.1">
    <property type="nucleotide sequence ID" value="NZ_BNJR01000021.1"/>
</dbReference>
<evidence type="ECO:0000313" key="3">
    <source>
        <dbReference type="Proteomes" id="UP000604765"/>
    </source>
</evidence>
<reference evidence="2 3" key="1">
    <citation type="journal article" date="2021" name="Int. J. Syst. Evol. Microbiol.">
        <title>Lentilactobacillus fungorum sp. nov., isolated from spent mushroom substrates.</title>
        <authorList>
            <person name="Tohno M."/>
            <person name="Tanizawa Y."/>
            <person name="Kojima Y."/>
            <person name="Sakamoto M."/>
            <person name="Ohkuma M."/>
            <person name="Kobayashi H."/>
        </authorList>
    </citation>
    <scope>NUCLEOTIDE SEQUENCE [LARGE SCALE GENOMIC DNA]</scope>
    <source>
        <strain evidence="2 3">YK48G</strain>
    </source>
</reference>
<dbReference type="Pfam" id="PF12686">
    <property type="entry name" value="DUF3800"/>
    <property type="match status" value="1"/>
</dbReference>
<dbReference type="InterPro" id="IPR024524">
    <property type="entry name" value="DUF3800"/>
</dbReference>
<feature type="compositionally biased region" description="Polar residues" evidence="1">
    <location>
        <begin position="279"/>
        <end position="289"/>
    </location>
</feature>
<accession>A0ABQ3W2J1</accession>
<protein>
    <recommendedName>
        <fullName evidence="4">DUF3800 domain-containing protein</fullName>
    </recommendedName>
</protein>
<dbReference type="Proteomes" id="UP000604765">
    <property type="component" value="Unassembled WGS sequence"/>
</dbReference>
<proteinExistence type="predicted"/>
<dbReference type="EMBL" id="BNJR01000021">
    <property type="protein sequence ID" value="GHP15253.1"/>
    <property type="molecule type" value="Genomic_DNA"/>
</dbReference>
<evidence type="ECO:0008006" key="4">
    <source>
        <dbReference type="Google" id="ProtNLM"/>
    </source>
</evidence>
<sequence>MEHYTLFLDESMVDERFFAVAGIILNKSQRKHVKSDLNRLKVALWGPKNYPKYFSDHYPVTYYPDNSKKEFVLHEMVAHKVQSAAKTKEIPRLLAKYGEEYIIFREHRVVDHLYKGLADIINSNNVPITGAVFDFMRIKELYGVLPPLNYGYEMAIQILIENYVQFLIQHDGYGDIVLESRKDNNTNKADLLVQSKFYYIKARGTMFLPDYVIQKHLGTINFVGKESNSPCLQIADFVPNNFARKMANKKTNQLGRTLLNRRYDGKVGQPNRFGIKQIPSESAKSSLRN</sequence>
<name>A0ABQ3W2J1_9LACO</name>
<evidence type="ECO:0000256" key="1">
    <source>
        <dbReference type="SAM" id="MobiDB-lite"/>
    </source>
</evidence>
<feature type="region of interest" description="Disordered" evidence="1">
    <location>
        <begin position="270"/>
        <end position="289"/>
    </location>
</feature>
<comment type="caution">
    <text evidence="2">The sequence shown here is derived from an EMBL/GenBank/DDBJ whole genome shotgun (WGS) entry which is preliminary data.</text>
</comment>
<evidence type="ECO:0000313" key="2">
    <source>
        <dbReference type="EMBL" id="GHP15253.1"/>
    </source>
</evidence>
<gene>
    <name evidence="2" type="ORF">YK48G_26780</name>
</gene>
<keyword evidence="3" id="KW-1185">Reference proteome</keyword>
<organism evidence="2 3">
    <name type="scientific">Lentilactobacillus fungorum</name>
    <dbReference type="NCBI Taxonomy" id="2201250"/>
    <lineage>
        <taxon>Bacteria</taxon>
        <taxon>Bacillati</taxon>
        <taxon>Bacillota</taxon>
        <taxon>Bacilli</taxon>
        <taxon>Lactobacillales</taxon>
        <taxon>Lactobacillaceae</taxon>
        <taxon>Lentilactobacillus</taxon>
    </lineage>
</organism>